<evidence type="ECO:0000256" key="2">
    <source>
        <dbReference type="SAM" id="Phobius"/>
    </source>
</evidence>
<protein>
    <submittedName>
        <fullName evidence="3">Uncharacterized protein</fullName>
    </submittedName>
</protein>
<evidence type="ECO:0000256" key="1">
    <source>
        <dbReference type="SAM" id="MobiDB-lite"/>
    </source>
</evidence>
<accession>A0A7W6CII5</accession>
<keyword evidence="2" id="KW-1133">Transmembrane helix</keyword>
<feature type="transmembrane region" description="Helical" evidence="2">
    <location>
        <begin position="44"/>
        <end position="63"/>
    </location>
</feature>
<dbReference type="RefSeq" id="WP_183628140.1">
    <property type="nucleotide sequence ID" value="NZ_JACIDX010000019.1"/>
</dbReference>
<comment type="caution">
    <text evidence="3">The sequence shown here is derived from an EMBL/GenBank/DDBJ whole genome shotgun (WGS) entry which is preliminary data.</text>
</comment>
<keyword evidence="4" id="KW-1185">Reference proteome</keyword>
<feature type="region of interest" description="Disordered" evidence="1">
    <location>
        <begin position="1"/>
        <end position="28"/>
    </location>
</feature>
<reference evidence="3 4" key="1">
    <citation type="submission" date="2020-08" db="EMBL/GenBank/DDBJ databases">
        <title>Genomic Encyclopedia of Type Strains, Phase IV (KMG-IV): sequencing the most valuable type-strain genomes for metagenomic binning, comparative biology and taxonomic classification.</title>
        <authorList>
            <person name="Goeker M."/>
        </authorList>
    </citation>
    <scope>NUCLEOTIDE SEQUENCE [LARGE SCALE GENOMIC DNA]</scope>
    <source>
        <strain evidence="3 4">DSM 27057</strain>
    </source>
</reference>
<feature type="transmembrane region" description="Helical" evidence="2">
    <location>
        <begin position="75"/>
        <end position="100"/>
    </location>
</feature>
<gene>
    <name evidence="3" type="ORF">GGR38_004093</name>
</gene>
<name>A0A7W6CII5_9SPHN</name>
<dbReference type="AlphaFoldDB" id="A0A7W6CII5"/>
<keyword evidence="2" id="KW-0812">Transmembrane</keyword>
<dbReference type="Proteomes" id="UP000548867">
    <property type="component" value="Unassembled WGS sequence"/>
</dbReference>
<proteinExistence type="predicted"/>
<keyword evidence="2" id="KW-0472">Membrane</keyword>
<dbReference type="EMBL" id="JACIDX010000019">
    <property type="protein sequence ID" value="MBB3957119.1"/>
    <property type="molecule type" value="Genomic_DNA"/>
</dbReference>
<organism evidence="3 4">
    <name type="scientific">Novosphingobium sediminicola</name>
    <dbReference type="NCBI Taxonomy" id="563162"/>
    <lineage>
        <taxon>Bacteria</taxon>
        <taxon>Pseudomonadati</taxon>
        <taxon>Pseudomonadota</taxon>
        <taxon>Alphaproteobacteria</taxon>
        <taxon>Sphingomonadales</taxon>
        <taxon>Sphingomonadaceae</taxon>
        <taxon>Novosphingobium</taxon>
    </lineage>
</organism>
<sequence>MNGRKPHPDQLPILYGQSESPQPLPPPLTALEGEREAIRWRARLVFIESVMMAALMLGAGLAMNHGFRSALQNAVLVGIACLLTGMLLIGLSALASRLLMRLSRRRQALRKDRSDKL</sequence>
<evidence type="ECO:0000313" key="3">
    <source>
        <dbReference type="EMBL" id="MBB3957119.1"/>
    </source>
</evidence>
<evidence type="ECO:0000313" key="4">
    <source>
        <dbReference type="Proteomes" id="UP000548867"/>
    </source>
</evidence>